<dbReference type="InterPro" id="IPR024787">
    <property type="entry name" value="EcsC"/>
</dbReference>
<dbReference type="PANTHER" id="PTHR41260">
    <property type="entry name" value="PROTEIN ECSC"/>
    <property type="match status" value="1"/>
</dbReference>
<dbReference type="PANTHER" id="PTHR41260:SF1">
    <property type="entry name" value="PROTEIN ECSC"/>
    <property type="match status" value="1"/>
</dbReference>
<dbReference type="Proteomes" id="UP000295807">
    <property type="component" value="Unassembled WGS sequence"/>
</dbReference>
<reference evidence="1 2" key="1">
    <citation type="submission" date="2019-03" db="EMBL/GenBank/DDBJ databases">
        <title>Genomic Encyclopedia of Type Strains, Phase IV (KMG-IV): sequencing the most valuable type-strain genomes for metagenomic binning, comparative biology and taxonomic classification.</title>
        <authorList>
            <person name="Goeker M."/>
        </authorList>
    </citation>
    <scope>NUCLEOTIDE SEQUENCE [LARGE SCALE GENOMIC DNA]</scope>
    <source>
        <strain evidence="1 2">DSM 21100</strain>
    </source>
</reference>
<dbReference type="AlphaFoldDB" id="A0A4R3KXU1"/>
<gene>
    <name evidence="1" type="ORF">EDD80_101498</name>
</gene>
<proteinExistence type="predicted"/>
<dbReference type="RefSeq" id="WP_132127737.1">
    <property type="nucleotide sequence ID" value="NZ_CP042432.1"/>
</dbReference>
<name>A0A4R3KXU1_9SPHI</name>
<accession>A0A4R3KXU1</accession>
<dbReference type="OrthoDB" id="1705901at2"/>
<evidence type="ECO:0000313" key="1">
    <source>
        <dbReference type="EMBL" id="TCS90298.1"/>
    </source>
</evidence>
<keyword evidence="2" id="KW-1185">Reference proteome</keyword>
<dbReference type="Pfam" id="PF12787">
    <property type="entry name" value="EcsC"/>
    <property type="match status" value="1"/>
</dbReference>
<dbReference type="EMBL" id="SMAD01000001">
    <property type="protein sequence ID" value="TCS90298.1"/>
    <property type="molecule type" value="Genomic_DNA"/>
</dbReference>
<evidence type="ECO:0000313" key="2">
    <source>
        <dbReference type="Proteomes" id="UP000295807"/>
    </source>
</evidence>
<comment type="caution">
    <text evidence="1">The sequence shown here is derived from an EMBL/GenBank/DDBJ whole genome shotgun (WGS) entry which is preliminary data.</text>
</comment>
<sequence length="240" mass="27494">MNTYEEQALRQLGKWQADMQAHPSFTSKVSGNIQGRINRAIPEKVHEVITTSIRQMTRAVFYGAGFANPKPLKNASLRVREHRVQGRIRFYRNAATAEGALTGAGGILLGLADFPLWLALKMKLLFEISALYGFDVSDYRERLYMLHIFQLTFSNQQQRNKVYATLADWEGYLQSLPQDINAFDWRSFQQDYRDYIDIAKLIQLIPGIGAVAGAYVNHRLTEKLGDYAMNAYRLRLIPKQ</sequence>
<organism evidence="1 2">
    <name type="scientific">Anseongella ginsenosidimutans</name>
    <dbReference type="NCBI Taxonomy" id="496056"/>
    <lineage>
        <taxon>Bacteria</taxon>
        <taxon>Pseudomonadati</taxon>
        <taxon>Bacteroidota</taxon>
        <taxon>Sphingobacteriia</taxon>
        <taxon>Sphingobacteriales</taxon>
        <taxon>Sphingobacteriaceae</taxon>
        <taxon>Anseongella</taxon>
    </lineage>
</organism>
<protein>
    <submittedName>
        <fullName evidence="1">EcsC family protein</fullName>
    </submittedName>
</protein>